<dbReference type="PANTHER" id="PTHR46986:SF1">
    <property type="entry name" value="ENDORIBONUCLEASE YBEY, CHLOROPLASTIC"/>
    <property type="match status" value="1"/>
</dbReference>
<keyword evidence="5 7" id="KW-0378">Hydrolase</keyword>
<evidence type="ECO:0000256" key="5">
    <source>
        <dbReference type="ARBA" id="ARBA00022801"/>
    </source>
</evidence>
<dbReference type="GO" id="GO:0008270">
    <property type="term" value="F:zinc ion binding"/>
    <property type="evidence" value="ECO:0007669"/>
    <property type="project" value="UniProtKB-UniRule"/>
</dbReference>
<keyword evidence="7" id="KW-0963">Cytoplasm</keyword>
<keyword evidence="9" id="KW-1185">Reference proteome</keyword>
<dbReference type="InterPro" id="IPR002036">
    <property type="entry name" value="YbeY"/>
</dbReference>
<evidence type="ECO:0000256" key="6">
    <source>
        <dbReference type="ARBA" id="ARBA00022833"/>
    </source>
</evidence>
<dbReference type="InterPro" id="IPR023091">
    <property type="entry name" value="MetalPrtase_cat_dom_sf_prd"/>
</dbReference>
<evidence type="ECO:0000256" key="3">
    <source>
        <dbReference type="ARBA" id="ARBA00022723"/>
    </source>
</evidence>
<dbReference type="EMBL" id="FQUU01000012">
    <property type="protein sequence ID" value="SHF54175.1"/>
    <property type="molecule type" value="Genomic_DNA"/>
</dbReference>
<sequence>MKEGKQVDTINFIFCTDQYLLGLNKKHLNHDTLTDIITFEYNPPGQALLSDIYISIERVRDNAVVFKTSFSHELHRVIFHGVLHLCGYKDKKPEESKLMRFKEEEYLQKWFVPRGTA</sequence>
<evidence type="ECO:0000256" key="7">
    <source>
        <dbReference type="HAMAP-Rule" id="MF_00009"/>
    </source>
</evidence>
<dbReference type="Pfam" id="PF02130">
    <property type="entry name" value="YbeY"/>
    <property type="match status" value="1"/>
</dbReference>
<dbReference type="GO" id="GO:0004521">
    <property type="term" value="F:RNA endonuclease activity"/>
    <property type="evidence" value="ECO:0007669"/>
    <property type="project" value="UniProtKB-UniRule"/>
</dbReference>
<gene>
    <name evidence="7" type="primary">ybeY</name>
    <name evidence="8" type="ORF">SAMN02745131_02944</name>
</gene>
<keyword evidence="4 7" id="KW-0255">Endonuclease</keyword>
<comment type="similarity">
    <text evidence="1 7">Belongs to the endoribonuclease YbeY family.</text>
</comment>
<keyword evidence="7" id="KW-0698">rRNA processing</keyword>
<feature type="binding site" evidence="7">
    <location>
        <position position="80"/>
    </location>
    <ligand>
        <name>Zn(2+)</name>
        <dbReference type="ChEBI" id="CHEBI:29105"/>
        <note>catalytic</note>
    </ligand>
</feature>
<comment type="function">
    <text evidence="7">Single strand-specific metallo-endoribonuclease involved in late-stage 70S ribosome quality control and in maturation of the 3' terminus of the 16S rRNA.</text>
</comment>
<reference evidence="8 9" key="1">
    <citation type="submission" date="2016-11" db="EMBL/GenBank/DDBJ databases">
        <authorList>
            <person name="Jaros S."/>
            <person name="Januszkiewicz K."/>
            <person name="Wedrychowicz H."/>
        </authorList>
    </citation>
    <scope>NUCLEOTIDE SEQUENCE [LARGE SCALE GENOMIC DNA]</scope>
    <source>
        <strain evidence="8 9">DSM 18119</strain>
    </source>
</reference>
<keyword evidence="3 7" id="KW-0479">Metal-binding</keyword>
<accession>A0A1M5CHC9</accession>
<feature type="binding site" evidence="7">
    <location>
        <position position="84"/>
    </location>
    <ligand>
        <name>Zn(2+)</name>
        <dbReference type="ChEBI" id="CHEBI:29105"/>
        <note>catalytic</note>
    </ligand>
</feature>
<keyword evidence="6 7" id="KW-0862">Zinc</keyword>
<dbReference type="GO" id="GO:0006364">
    <property type="term" value="P:rRNA processing"/>
    <property type="evidence" value="ECO:0007669"/>
    <property type="project" value="UniProtKB-UniRule"/>
</dbReference>
<dbReference type="STRING" id="1121884.SAMN02745131_02944"/>
<dbReference type="EC" id="3.1.-.-" evidence="7"/>
<evidence type="ECO:0000256" key="1">
    <source>
        <dbReference type="ARBA" id="ARBA00010875"/>
    </source>
</evidence>
<dbReference type="Gene3D" id="3.40.390.30">
    <property type="entry name" value="Metalloproteases ('zincins'), catalytic domain"/>
    <property type="match status" value="1"/>
</dbReference>
<evidence type="ECO:0000313" key="9">
    <source>
        <dbReference type="Proteomes" id="UP000184048"/>
    </source>
</evidence>
<dbReference type="PANTHER" id="PTHR46986">
    <property type="entry name" value="ENDORIBONUCLEASE YBEY, CHLOROPLASTIC"/>
    <property type="match status" value="1"/>
</dbReference>
<feature type="binding site" evidence="7">
    <location>
        <position position="90"/>
    </location>
    <ligand>
        <name>Zn(2+)</name>
        <dbReference type="ChEBI" id="CHEBI:29105"/>
        <note>catalytic</note>
    </ligand>
</feature>
<proteinExistence type="inferred from homology"/>
<comment type="subcellular location">
    <subcellularLocation>
        <location evidence="7">Cytoplasm</location>
    </subcellularLocation>
</comment>
<evidence type="ECO:0000256" key="2">
    <source>
        <dbReference type="ARBA" id="ARBA00022722"/>
    </source>
</evidence>
<organism evidence="8 9">
    <name type="scientific">Flavisolibacter ginsengisoli DSM 18119</name>
    <dbReference type="NCBI Taxonomy" id="1121884"/>
    <lineage>
        <taxon>Bacteria</taxon>
        <taxon>Pseudomonadati</taxon>
        <taxon>Bacteroidota</taxon>
        <taxon>Chitinophagia</taxon>
        <taxon>Chitinophagales</taxon>
        <taxon>Chitinophagaceae</taxon>
        <taxon>Flavisolibacter</taxon>
    </lineage>
</organism>
<evidence type="ECO:0000313" key="8">
    <source>
        <dbReference type="EMBL" id="SHF54175.1"/>
    </source>
</evidence>
<keyword evidence="2 7" id="KW-0540">Nuclease</keyword>
<name>A0A1M5CHC9_9BACT</name>
<protein>
    <recommendedName>
        <fullName evidence="7">Endoribonuclease YbeY</fullName>
        <ecNumber evidence="7">3.1.-.-</ecNumber>
    </recommendedName>
</protein>
<dbReference type="Proteomes" id="UP000184048">
    <property type="component" value="Unassembled WGS sequence"/>
</dbReference>
<dbReference type="HAMAP" id="MF_00009">
    <property type="entry name" value="Endoribonucl_YbeY"/>
    <property type="match status" value="1"/>
</dbReference>
<dbReference type="AlphaFoldDB" id="A0A1M5CHC9"/>
<dbReference type="GO" id="GO:0005737">
    <property type="term" value="C:cytoplasm"/>
    <property type="evidence" value="ECO:0007669"/>
    <property type="project" value="UniProtKB-SubCell"/>
</dbReference>
<comment type="cofactor">
    <cofactor evidence="7">
        <name>Zn(2+)</name>
        <dbReference type="ChEBI" id="CHEBI:29105"/>
    </cofactor>
    <text evidence="7">Binds 1 zinc ion.</text>
</comment>
<dbReference type="NCBIfam" id="TIGR00043">
    <property type="entry name" value="rRNA maturation RNase YbeY"/>
    <property type="match status" value="1"/>
</dbReference>
<dbReference type="GO" id="GO:0004222">
    <property type="term" value="F:metalloendopeptidase activity"/>
    <property type="evidence" value="ECO:0007669"/>
    <property type="project" value="InterPro"/>
</dbReference>
<evidence type="ECO:0000256" key="4">
    <source>
        <dbReference type="ARBA" id="ARBA00022759"/>
    </source>
</evidence>
<keyword evidence="7" id="KW-0690">Ribosome biogenesis</keyword>
<dbReference type="SUPFAM" id="SSF55486">
    <property type="entry name" value="Metalloproteases ('zincins'), catalytic domain"/>
    <property type="match status" value="1"/>
</dbReference>